<reference evidence="6" key="1">
    <citation type="submission" date="2025-08" db="UniProtKB">
        <authorList>
            <consortium name="Ensembl"/>
        </authorList>
    </citation>
    <scope>IDENTIFICATION</scope>
</reference>
<dbReference type="GeneTree" id="ENSGT01150000287024"/>
<dbReference type="Proteomes" id="UP000694391">
    <property type="component" value="Unplaced"/>
</dbReference>
<evidence type="ECO:0000256" key="4">
    <source>
        <dbReference type="ARBA" id="ARBA00023274"/>
    </source>
</evidence>
<accession>A0A8C0K3N1</accession>
<name>A0A8C0K3N1_CANLU</name>
<keyword evidence="5" id="KW-0472">Membrane</keyword>
<comment type="function">
    <text evidence="1">Plays an important role in the elongation step of protein synthesis.</text>
</comment>
<protein>
    <submittedName>
        <fullName evidence="6">Uncharacterized protein</fullName>
    </submittedName>
</protein>
<feature type="transmembrane region" description="Helical" evidence="5">
    <location>
        <begin position="34"/>
        <end position="51"/>
    </location>
</feature>
<keyword evidence="4" id="KW-0687">Ribonucleoprotein</keyword>
<evidence type="ECO:0000313" key="7">
    <source>
        <dbReference type="Proteomes" id="UP000694391"/>
    </source>
</evidence>
<keyword evidence="5" id="KW-0812">Transmembrane</keyword>
<evidence type="ECO:0000256" key="1">
    <source>
        <dbReference type="ARBA" id="ARBA00003362"/>
    </source>
</evidence>
<reference evidence="6" key="2">
    <citation type="submission" date="2025-09" db="UniProtKB">
        <authorList>
            <consortium name="Ensembl"/>
        </authorList>
    </citation>
    <scope>IDENTIFICATION</scope>
</reference>
<comment type="similarity">
    <text evidence="2">Belongs to the eukaryotic ribosomal protein P1/P2 family.</text>
</comment>
<evidence type="ECO:0000256" key="3">
    <source>
        <dbReference type="ARBA" id="ARBA00022980"/>
    </source>
</evidence>
<keyword evidence="3" id="KW-0689">Ribosomal protein</keyword>
<proteinExistence type="inferred from homology"/>
<keyword evidence="7" id="KW-1185">Reference proteome</keyword>
<evidence type="ECO:0000256" key="2">
    <source>
        <dbReference type="ARBA" id="ARBA00005436"/>
    </source>
</evidence>
<organism evidence="6 7">
    <name type="scientific">Canis lupus dingo</name>
    <name type="common">dingo</name>
    <dbReference type="NCBI Taxonomy" id="286419"/>
    <lineage>
        <taxon>Eukaryota</taxon>
        <taxon>Metazoa</taxon>
        <taxon>Chordata</taxon>
        <taxon>Craniata</taxon>
        <taxon>Vertebrata</taxon>
        <taxon>Euteleostomi</taxon>
        <taxon>Mammalia</taxon>
        <taxon>Eutheria</taxon>
        <taxon>Laurasiatheria</taxon>
        <taxon>Carnivora</taxon>
        <taxon>Caniformia</taxon>
        <taxon>Canidae</taxon>
        <taxon>Canis</taxon>
    </lineage>
</organism>
<keyword evidence="5" id="KW-1133">Transmembrane helix</keyword>
<dbReference type="GO" id="GO:1990904">
    <property type="term" value="C:ribonucleoprotein complex"/>
    <property type="evidence" value="ECO:0007669"/>
    <property type="project" value="UniProtKB-KW"/>
</dbReference>
<evidence type="ECO:0000256" key="5">
    <source>
        <dbReference type="SAM" id="Phobius"/>
    </source>
</evidence>
<dbReference type="Ensembl" id="ENSCAFT00020011249.1">
    <property type="protein sequence ID" value="ENSCAFP00020009675.1"/>
    <property type="gene ID" value="ENSCAFG00020007868.1"/>
</dbReference>
<dbReference type="InterPro" id="IPR038716">
    <property type="entry name" value="P1/P2_N_sf"/>
</dbReference>
<sequence>MASISLLTCIYLALTLHEDEVMLRRRQWKQRKKNIRNLTMTWTLVFLTTVLL</sequence>
<dbReference type="AlphaFoldDB" id="A0A8C0K3N1"/>
<evidence type="ECO:0000313" key="6">
    <source>
        <dbReference type="Ensembl" id="ENSCAFP00020009675.1"/>
    </source>
</evidence>
<dbReference type="GO" id="GO:0005840">
    <property type="term" value="C:ribosome"/>
    <property type="evidence" value="ECO:0007669"/>
    <property type="project" value="UniProtKB-KW"/>
</dbReference>
<dbReference type="Gene3D" id="1.10.10.1410">
    <property type="match status" value="1"/>
</dbReference>